<dbReference type="GO" id="GO:0007165">
    <property type="term" value="P:signal transduction"/>
    <property type="evidence" value="ECO:0007669"/>
    <property type="project" value="TreeGrafter"/>
</dbReference>
<dbReference type="SMART" id="SM00875">
    <property type="entry name" value="BACK"/>
    <property type="match status" value="1"/>
</dbReference>
<accession>A0A7R9A300</accession>
<dbReference type="InterPro" id="IPR000210">
    <property type="entry name" value="BTB/POZ_dom"/>
</dbReference>
<dbReference type="SUPFAM" id="SSF50156">
    <property type="entry name" value="PDZ domain-like"/>
    <property type="match status" value="2"/>
</dbReference>
<dbReference type="Gene3D" id="1.25.40.420">
    <property type="match status" value="1"/>
</dbReference>
<dbReference type="Pfam" id="PF07707">
    <property type="entry name" value="BACK"/>
    <property type="match status" value="1"/>
</dbReference>
<dbReference type="InterPro" id="IPR001478">
    <property type="entry name" value="PDZ"/>
</dbReference>
<dbReference type="PANTHER" id="PTHR10316:SF40">
    <property type="entry name" value="LD27118P"/>
    <property type="match status" value="1"/>
</dbReference>
<dbReference type="PROSITE" id="PS50106">
    <property type="entry name" value="PDZ"/>
    <property type="match status" value="2"/>
</dbReference>
<dbReference type="AlphaFoldDB" id="A0A7R9A300"/>
<keyword evidence="4" id="KW-1185">Reference proteome</keyword>
<evidence type="ECO:0000259" key="1">
    <source>
        <dbReference type="PROSITE" id="PS50097"/>
    </source>
</evidence>
<dbReference type="EMBL" id="LR900110">
    <property type="protein sequence ID" value="CAD7244245.1"/>
    <property type="molecule type" value="Genomic_DNA"/>
</dbReference>
<dbReference type="SMART" id="SM00225">
    <property type="entry name" value="BTB"/>
    <property type="match status" value="1"/>
</dbReference>
<feature type="domain" description="PDZ" evidence="2">
    <location>
        <begin position="530"/>
        <end position="606"/>
    </location>
</feature>
<dbReference type="InterPro" id="IPR036034">
    <property type="entry name" value="PDZ_sf"/>
</dbReference>
<feature type="domain" description="BTB" evidence="1">
    <location>
        <begin position="37"/>
        <end position="104"/>
    </location>
</feature>
<proteinExistence type="predicted"/>
<dbReference type="Proteomes" id="UP000677054">
    <property type="component" value="Unassembled WGS sequence"/>
</dbReference>
<evidence type="ECO:0000313" key="4">
    <source>
        <dbReference type="Proteomes" id="UP000677054"/>
    </source>
</evidence>
<gene>
    <name evidence="3" type="ORF">DSTB1V02_LOCUS4145</name>
</gene>
<dbReference type="SMART" id="SM00228">
    <property type="entry name" value="PDZ"/>
    <property type="match status" value="2"/>
</dbReference>
<sequence length="610" mass="68171">MATAIQKKLIVIDKDLDDHNGLATDISECFRTGPSWCDVVILIQGDKFYSCKGILASVSPYFRQLFSTDFQNASQREIRLEGFTTIGFRPVWHYIHGTRVEVDGEEGALTILQDAHFLGLKRLCNKMSKAIEALFNSDNAFRILTVAEQCHLEDLKEAVIGYILGQFNRVTCTSEFLRVSYKVLKLLLERDELWDVSSADEIYEATRKWLDHDRSRKRYLPDLLSKIHPPLLPDEYIKMVVLEDPIIRGDSTCLDTVVETIDRRKSTVLPTCTKESTRLHKHFSRTGIEYTPDPARHTTVSCSPGTLTRGKKLSTSSSADDTKKLRPFFTRNPSELEGEIIRTSLRKGSRGLGFTIVGADDRGEGFLRVNKMLRRGPAWTDGRLRRGDVLVYVDDRCVLGCTYHDMVAVFHGIQVGERVDLVACRGYPMPSQPNRAKTEIVAAAAGDMQSSKTWPYAHFHDSAYFENQDGSESDDSTNQFVASELPWADQPGSAHPSTENAAGDPYAFRAWDGPRSISPPAVARKPEFVTIPIAKGARGFGITIGDCEYGQNVKKILEHSSCKGLNEGDILVEIDGRVVRGMTHAEVVQILKECPEGGEVILVVQRGPKR</sequence>
<dbReference type="OrthoDB" id="45365at2759"/>
<dbReference type="EMBL" id="CAJPEV010000593">
    <property type="protein sequence ID" value="CAG0886764.1"/>
    <property type="molecule type" value="Genomic_DNA"/>
</dbReference>
<organism evidence="3">
    <name type="scientific">Darwinula stevensoni</name>
    <dbReference type="NCBI Taxonomy" id="69355"/>
    <lineage>
        <taxon>Eukaryota</taxon>
        <taxon>Metazoa</taxon>
        <taxon>Ecdysozoa</taxon>
        <taxon>Arthropoda</taxon>
        <taxon>Crustacea</taxon>
        <taxon>Oligostraca</taxon>
        <taxon>Ostracoda</taxon>
        <taxon>Podocopa</taxon>
        <taxon>Podocopida</taxon>
        <taxon>Darwinulocopina</taxon>
        <taxon>Darwinuloidea</taxon>
        <taxon>Darwinulidae</taxon>
        <taxon>Darwinula</taxon>
    </lineage>
</organism>
<dbReference type="Gene3D" id="3.30.710.10">
    <property type="entry name" value="Potassium Channel Kv1.1, Chain A"/>
    <property type="match status" value="1"/>
</dbReference>
<evidence type="ECO:0000313" key="3">
    <source>
        <dbReference type="EMBL" id="CAD7244245.1"/>
    </source>
</evidence>
<protein>
    <submittedName>
        <fullName evidence="3">Uncharacterized protein</fullName>
    </submittedName>
</protein>
<dbReference type="PANTHER" id="PTHR10316">
    <property type="entry name" value="MEMBRANE ASSOCIATED GUANYLATE KINASE-RELATED"/>
    <property type="match status" value="1"/>
</dbReference>
<dbReference type="CDD" id="cd18186">
    <property type="entry name" value="BTB_POZ_ZBTB_KLHL-like"/>
    <property type="match status" value="1"/>
</dbReference>
<dbReference type="PROSITE" id="PS50097">
    <property type="entry name" value="BTB"/>
    <property type="match status" value="1"/>
</dbReference>
<dbReference type="InterPro" id="IPR011705">
    <property type="entry name" value="BACK"/>
</dbReference>
<dbReference type="Pfam" id="PF00595">
    <property type="entry name" value="PDZ"/>
    <property type="match status" value="2"/>
</dbReference>
<feature type="domain" description="PDZ" evidence="2">
    <location>
        <begin position="342"/>
        <end position="410"/>
    </location>
</feature>
<dbReference type="Pfam" id="PF00651">
    <property type="entry name" value="BTB"/>
    <property type="match status" value="1"/>
</dbReference>
<dbReference type="SUPFAM" id="SSF54695">
    <property type="entry name" value="POZ domain"/>
    <property type="match status" value="1"/>
</dbReference>
<dbReference type="CDD" id="cd06732">
    <property type="entry name" value="PDZ2_MAGI-1_3-like"/>
    <property type="match status" value="1"/>
</dbReference>
<dbReference type="InterPro" id="IPR011333">
    <property type="entry name" value="SKP1/BTB/POZ_sf"/>
</dbReference>
<name>A0A7R9A300_9CRUS</name>
<dbReference type="Gene3D" id="2.30.42.10">
    <property type="match status" value="2"/>
</dbReference>
<evidence type="ECO:0000259" key="2">
    <source>
        <dbReference type="PROSITE" id="PS50106"/>
    </source>
</evidence>
<dbReference type="GO" id="GO:0005737">
    <property type="term" value="C:cytoplasm"/>
    <property type="evidence" value="ECO:0007669"/>
    <property type="project" value="TreeGrafter"/>
</dbReference>
<dbReference type="FunFam" id="2.30.42.10:FF:000005">
    <property type="entry name" value="Membrane associated guanylate kinase, WW and PDZ domain containing 1"/>
    <property type="match status" value="1"/>
</dbReference>
<reference evidence="3" key="1">
    <citation type="submission" date="2020-11" db="EMBL/GenBank/DDBJ databases">
        <authorList>
            <person name="Tran Van P."/>
        </authorList>
    </citation>
    <scope>NUCLEOTIDE SEQUENCE</scope>
</reference>